<feature type="signal peptide" evidence="1">
    <location>
        <begin position="1"/>
        <end position="30"/>
    </location>
</feature>
<accession>A0ABV2AXP5</accession>
<evidence type="ECO:0008006" key="4">
    <source>
        <dbReference type="Google" id="ProtNLM"/>
    </source>
</evidence>
<comment type="caution">
    <text evidence="2">The sequence shown here is derived from an EMBL/GenBank/DDBJ whole genome shotgun (WGS) entry which is preliminary data.</text>
</comment>
<evidence type="ECO:0000256" key="1">
    <source>
        <dbReference type="SAM" id="SignalP"/>
    </source>
</evidence>
<evidence type="ECO:0000313" key="3">
    <source>
        <dbReference type="Proteomes" id="UP001460888"/>
    </source>
</evidence>
<feature type="chain" id="PRO_5045099721" description="Lipoprotein" evidence="1">
    <location>
        <begin position="31"/>
        <end position="138"/>
    </location>
</feature>
<dbReference type="RefSeq" id="WP_353109421.1">
    <property type="nucleotide sequence ID" value="NZ_APND01000001.1"/>
</dbReference>
<protein>
    <recommendedName>
        <fullName evidence="4">Lipoprotein</fullName>
    </recommendedName>
</protein>
<keyword evidence="1" id="KW-0732">Signal</keyword>
<name>A0ABV2AXP5_9GAMM</name>
<dbReference type="Proteomes" id="UP001460888">
    <property type="component" value="Unassembled WGS sequence"/>
</dbReference>
<dbReference type="EMBL" id="APND01000001">
    <property type="protein sequence ID" value="MES1928382.1"/>
    <property type="molecule type" value="Genomic_DNA"/>
</dbReference>
<reference evidence="2 3" key="1">
    <citation type="submission" date="2013-03" db="EMBL/GenBank/DDBJ databases">
        <title>Salinisphaera dokdonensis CL-ES53 Genome Sequencing.</title>
        <authorList>
            <person name="Li C."/>
            <person name="Lai Q."/>
            <person name="Shao Z."/>
        </authorList>
    </citation>
    <scope>NUCLEOTIDE SEQUENCE [LARGE SCALE GENOMIC DNA]</scope>
    <source>
        <strain evidence="2 3">CL-ES53</strain>
    </source>
</reference>
<keyword evidence="3" id="KW-1185">Reference proteome</keyword>
<evidence type="ECO:0000313" key="2">
    <source>
        <dbReference type="EMBL" id="MES1928382.1"/>
    </source>
</evidence>
<sequence>MGSSSSRSRNRRCAAAASTSWALWAFSALGLLVAAGCAGTPPRTDPSEAQYQRYWNCTYAAAMPYVADRQLPAREAAMRAQAQCYPSYLTYRDARIRHVRSVVPASDQQMAITLATQAALQRRKVVTQRLTELVAEAR</sequence>
<gene>
    <name evidence="2" type="ORF">SADO_03965</name>
</gene>
<organism evidence="2 3">
    <name type="scientific">Salinisphaera dokdonensis CL-ES53</name>
    <dbReference type="NCBI Taxonomy" id="1304272"/>
    <lineage>
        <taxon>Bacteria</taxon>
        <taxon>Pseudomonadati</taxon>
        <taxon>Pseudomonadota</taxon>
        <taxon>Gammaproteobacteria</taxon>
        <taxon>Salinisphaerales</taxon>
        <taxon>Salinisphaeraceae</taxon>
        <taxon>Salinisphaera</taxon>
    </lineage>
</organism>
<proteinExistence type="predicted"/>